<feature type="compositionally biased region" description="Basic and acidic residues" evidence="1">
    <location>
        <begin position="9"/>
        <end position="26"/>
    </location>
</feature>
<dbReference type="Proteomes" id="UP000589716">
    <property type="component" value="Unassembled WGS sequence"/>
</dbReference>
<dbReference type="AlphaFoldDB" id="A0A853IXZ4"/>
<evidence type="ECO:0000313" key="2">
    <source>
        <dbReference type="EMBL" id="NZA02048.1"/>
    </source>
</evidence>
<gene>
    <name evidence="2" type="ORF">H0I39_10330</name>
</gene>
<name>A0A853IXZ4_9BURK</name>
<dbReference type="EMBL" id="JACCKX010000001">
    <property type="protein sequence ID" value="NZA02048.1"/>
    <property type="molecule type" value="Genomic_DNA"/>
</dbReference>
<evidence type="ECO:0000313" key="3">
    <source>
        <dbReference type="Proteomes" id="UP000589716"/>
    </source>
</evidence>
<dbReference type="RefSeq" id="WP_180550422.1">
    <property type="nucleotide sequence ID" value="NZ_JACCKX010000001.1"/>
</dbReference>
<sequence length="181" mass="20007">MWRARPRRGLTDGDLARQRAHEPLDADAERLAAQRQDYTGDEPSFFGPLQPGETLQDSVVLSDGLPQGLAARLGGCYQLLYFVRGDGLLDDEERRMLHALLRARTPVLPLLITRGGLKIQGFESLVDMEGELARRCDARARTSYLLDPQARVLARWRRLNLDEVGKAMARSGAQGAGEPAG</sequence>
<accession>A0A853IXZ4</accession>
<proteinExistence type="predicted"/>
<organism evidence="2 3">
    <name type="scientific">Ottowia beijingensis</name>
    <dbReference type="NCBI Taxonomy" id="1207057"/>
    <lineage>
        <taxon>Bacteria</taxon>
        <taxon>Pseudomonadati</taxon>
        <taxon>Pseudomonadota</taxon>
        <taxon>Betaproteobacteria</taxon>
        <taxon>Burkholderiales</taxon>
        <taxon>Comamonadaceae</taxon>
        <taxon>Ottowia</taxon>
    </lineage>
</organism>
<comment type="caution">
    <text evidence="2">The sequence shown here is derived from an EMBL/GenBank/DDBJ whole genome shotgun (WGS) entry which is preliminary data.</text>
</comment>
<keyword evidence="3" id="KW-1185">Reference proteome</keyword>
<protein>
    <submittedName>
        <fullName evidence="2">Uncharacterized protein</fullName>
    </submittedName>
</protein>
<evidence type="ECO:0000256" key="1">
    <source>
        <dbReference type="SAM" id="MobiDB-lite"/>
    </source>
</evidence>
<reference evidence="2 3" key="1">
    <citation type="submission" date="2020-07" db="EMBL/GenBank/DDBJ databases">
        <authorList>
            <person name="Maaloum M."/>
        </authorList>
    </citation>
    <scope>NUCLEOTIDE SEQUENCE [LARGE SCALE GENOMIC DNA]</scope>
    <source>
        <strain evidence="2 3">GCS-AN-3</strain>
    </source>
</reference>
<feature type="region of interest" description="Disordered" evidence="1">
    <location>
        <begin position="1"/>
        <end position="26"/>
    </location>
</feature>